<dbReference type="FunFam" id="3.30.420.10:FF:000003">
    <property type="entry name" value="Oligoribonuclease"/>
    <property type="match status" value="1"/>
</dbReference>
<dbReference type="PANTHER" id="PTHR11046">
    <property type="entry name" value="OLIGORIBONUCLEASE, MITOCHONDRIAL"/>
    <property type="match status" value="1"/>
</dbReference>
<protein>
    <recommendedName>
        <fullName evidence="5 6">Oligoribonuclease</fullName>
        <ecNumber evidence="6">3.1.-.-</ecNumber>
    </recommendedName>
</protein>
<evidence type="ECO:0000256" key="2">
    <source>
        <dbReference type="ARBA" id="ARBA00022722"/>
    </source>
</evidence>
<keyword evidence="9" id="KW-1185">Reference proteome</keyword>
<gene>
    <name evidence="6" type="primary">orn</name>
    <name evidence="8" type="ORF">GV64_03510</name>
</gene>
<dbReference type="EMBL" id="JOJP01000001">
    <property type="protein sequence ID" value="KEI69934.1"/>
    <property type="molecule type" value="Genomic_DNA"/>
</dbReference>
<keyword evidence="2 6" id="KW-0540">Nuclease</keyword>
<sequence>MAKSDNLIWIDLEMTGLDPVNDRILEIATIVTDSQLNILEEGPVIAVHQGDEVLDAMNEWCVNTHGATGLTDRVRASTISERQAEQITLDFLRKHVDQGISPMCGNSIGQDRRFLWRYMSELNDYFHYRNIDVSTLKELARRWKPELLTQFSKKGTHLALEDIRESIDELRFYRQHFIK</sequence>
<evidence type="ECO:0000259" key="7">
    <source>
        <dbReference type="SMART" id="SM00479"/>
    </source>
</evidence>
<dbReference type="InterPro" id="IPR022894">
    <property type="entry name" value="Oligoribonuclease"/>
</dbReference>
<dbReference type="InterPro" id="IPR012337">
    <property type="entry name" value="RNaseH-like_sf"/>
</dbReference>
<dbReference type="PANTHER" id="PTHR11046:SF0">
    <property type="entry name" value="OLIGORIBONUCLEASE, MITOCHONDRIAL"/>
    <property type="match status" value="1"/>
</dbReference>
<dbReference type="CDD" id="cd06135">
    <property type="entry name" value="Orn"/>
    <property type="match status" value="1"/>
</dbReference>
<organism evidence="8 9">
    <name type="scientific">Endozoicomonas elysicola</name>
    <dbReference type="NCBI Taxonomy" id="305900"/>
    <lineage>
        <taxon>Bacteria</taxon>
        <taxon>Pseudomonadati</taxon>
        <taxon>Pseudomonadota</taxon>
        <taxon>Gammaproteobacteria</taxon>
        <taxon>Oceanospirillales</taxon>
        <taxon>Endozoicomonadaceae</taxon>
        <taxon>Endozoicomonas</taxon>
    </lineage>
</organism>
<proteinExistence type="inferred from homology"/>
<accession>A0A081K708</accession>
<dbReference type="GO" id="GO:0000175">
    <property type="term" value="F:3'-5'-RNA exonuclease activity"/>
    <property type="evidence" value="ECO:0007669"/>
    <property type="project" value="InterPro"/>
</dbReference>
<comment type="function">
    <text evidence="6">3'-to-5' exoribonuclease specific for small oligoribonucleotides.</text>
</comment>
<evidence type="ECO:0000256" key="5">
    <source>
        <dbReference type="ARBA" id="ARBA00070964"/>
    </source>
</evidence>
<dbReference type="STRING" id="305900.GV64_03510"/>
<dbReference type="HAMAP" id="MF_00045">
    <property type="entry name" value="Oligoribonuclease"/>
    <property type="match status" value="1"/>
</dbReference>
<evidence type="ECO:0000313" key="8">
    <source>
        <dbReference type="EMBL" id="KEI69934.1"/>
    </source>
</evidence>
<dbReference type="Gene3D" id="3.30.420.10">
    <property type="entry name" value="Ribonuclease H-like superfamily/Ribonuclease H"/>
    <property type="match status" value="1"/>
</dbReference>
<evidence type="ECO:0000256" key="4">
    <source>
        <dbReference type="ARBA" id="ARBA00022839"/>
    </source>
</evidence>
<comment type="similarity">
    <text evidence="1 6">Belongs to the oligoribonuclease family.</text>
</comment>
<dbReference type="SUPFAM" id="SSF53098">
    <property type="entry name" value="Ribonuclease H-like"/>
    <property type="match status" value="1"/>
</dbReference>
<evidence type="ECO:0000256" key="1">
    <source>
        <dbReference type="ARBA" id="ARBA00009921"/>
    </source>
</evidence>
<dbReference type="eggNOG" id="COG1949">
    <property type="taxonomic scope" value="Bacteria"/>
</dbReference>
<keyword evidence="6" id="KW-0963">Cytoplasm</keyword>
<dbReference type="GO" id="GO:0006259">
    <property type="term" value="P:DNA metabolic process"/>
    <property type="evidence" value="ECO:0007669"/>
    <property type="project" value="UniProtKB-ARBA"/>
</dbReference>
<dbReference type="InterPro" id="IPR013520">
    <property type="entry name" value="Ribonucl_H"/>
</dbReference>
<dbReference type="InterPro" id="IPR036397">
    <property type="entry name" value="RNaseH_sf"/>
</dbReference>
<dbReference type="SMART" id="SM00479">
    <property type="entry name" value="EXOIII"/>
    <property type="match status" value="1"/>
</dbReference>
<dbReference type="Pfam" id="PF00929">
    <property type="entry name" value="RNase_T"/>
    <property type="match status" value="1"/>
</dbReference>
<dbReference type="GO" id="GO:0005737">
    <property type="term" value="C:cytoplasm"/>
    <property type="evidence" value="ECO:0007669"/>
    <property type="project" value="UniProtKB-SubCell"/>
</dbReference>
<dbReference type="GO" id="GO:0003676">
    <property type="term" value="F:nucleic acid binding"/>
    <property type="evidence" value="ECO:0007669"/>
    <property type="project" value="InterPro"/>
</dbReference>
<feature type="domain" description="Exonuclease" evidence="7">
    <location>
        <begin position="6"/>
        <end position="179"/>
    </location>
</feature>
<name>A0A081K708_9GAMM</name>
<dbReference type="NCBIfam" id="NF003765">
    <property type="entry name" value="PRK05359.1"/>
    <property type="match status" value="1"/>
</dbReference>
<keyword evidence="3 6" id="KW-0378">Hydrolase</keyword>
<dbReference type="EC" id="3.1.-.-" evidence="6"/>
<evidence type="ECO:0000256" key="6">
    <source>
        <dbReference type="HAMAP-Rule" id="MF_00045"/>
    </source>
</evidence>
<comment type="caution">
    <text evidence="8">The sequence shown here is derived from an EMBL/GenBank/DDBJ whole genome shotgun (WGS) entry which is preliminary data.</text>
</comment>
<feature type="active site" evidence="6">
    <location>
        <position position="128"/>
    </location>
</feature>
<comment type="subcellular location">
    <subcellularLocation>
        <location evidence="6">Cytoplasm</location>
    </subcellularLocation>
</comment>
<dbReference type="AlphaFoldDB" id="A0A081K708"/>
<dbReference type="RefSeq" id="WP_020584574.1">
    <property type="nucleotide sequence ID" value="NZ_JOJP01000001.1"/>
</dbReference>
<reference evidence="8 9" key="1">
    <citation type="submission" date="2014-06" db="EMBL/GenBank/DDBJ databases">
        <title>Whole Genome Sequences of Three Symbiotic Endozoicomonas Bacteria.</title>
        <authorList>
            <person name="Neave M.J."/>
            <person name="Apprill A."/>
            <person name="Voolstra C.R."/>
        </authorList>
    </citation>
    <scope>NUCLEOTIDE SEQUENCE [LARGE SCALE GENOMIC DNA]</scope>
    <source>
        <strain evidence="8 9">DSM 22380</strain>
    </source>
</reference>
<evidence type="ECO:0000256" key="3">
    <source>
        <dbReference type="ARBA" id="ARBA00022801"/>
    </source>
</evidence>
<dbReference type="Proteomes" id="UP000027997">
    <property type="component" value="Unassembled WGS sequence"/>
</dbReference>
<evidence type="ECO:0000313" key="9">
    <source>
        <dbReference type="Proteomes" id="UP000027997"/>
    </source>
</evidence>
<keyword evidence="4 6" id="KW-0269">Exonuclease</keyword>